<dbReference type="Pfam" id="PF08279">
    <property type="entry name" value="HTH_11"/>
    <property type="match status" value="1"/>
</dbReference>
<sequence length="237" mass="26937">MSRSQRLLDLIQLLRSYRFPVSGAELAERLGISLRTLYRDIATLQQQGANIEGEAGVGYMLKPGFMLPPLMFSEEELEALVLGMRWVAGRTDTQMAVAASSALSRIAAVLPQDLRDSLDANALLVGPATQRMEDRVDVATLRRAIRSGHKVNIDYCDQNGQGSQRLIWPFALGYFDRVRVLVAWCEMRQDFRHFRTDRILALTPLEKRYPRRRQLLLAEWRKVVGVKAQTIHTADKN</sequence>
<evidence type="ECO:0000313" key="3">
    <source>
        <dbReference type="EMBL" id="MCT7359652.1"/>
    </source>
</evidence>
<dbReference type="PANTHER" id="PTHR34580:SF3">
    <property type="entry name" value="PROTEIN PAFB"/>
    <property type="match status" value="1"/>
</dbReference>
<dbReference type="Pfam" id="PF13280">
    <property type="entry name" value="WYL"/>
    <property type="match status" value="1"/>
</dbReference>
<keyword evidence="4" id="KW-1185">Reference proteome</keyword>
<dbReference type="Proteomes" id="UP001147830">
    <property type="component" value="Unassembled WGS sequence"/>
</dbReference>
<reference evidence="3" key="2">
    <citation type="submission" date="2022-08" db="EMBL/GenBank/DDBJ databases">
        <authorList>
            <person name="Dong C."/>
        </authorList>
    </citation>
    <scope>NUCLEOTIDE SEQUENCE</scope>
    <source>
        <strain evidence="3">59MF3M-4</strain>
    </source>
</reference>
<dbReference type="SUPFAM" id="SSF46785">
    <property type="entry name" value="Winged helix' DNA-binding domain"/>
    <property type="match status" value="1"/>
</dbReference>
<feature type="domain" description="WYL" evidence="2">
    <location>
        <begin position="139"/>
        <end position="203"/>
    </location>
</feature>
<accession>A0A9X2WH41</accession>
<protein>
    <submittedName>
        <fullName evidence="3">YafY family transcriptional regulator</fullName>
    </submittedName>
</protein>
<feature type="domain" description="Helix-turn-helix type 11" evidence="1">
    <location>
        <begin position="6"/>
        <end position="59"/>
    </location>
</feature>
<comment type="caution">
    <text evidence="3">The sequence shown here is derived from an EMBL/GenBank/DDBJ whole genome shotgun (WGS) entry which is preliminary data.</text>
</comment>
<organism evidence="3 4">
    <name type="scientific">Thalassolituus pacificus</name>
    <dbReference type="NCBI Taxonomy" id="2975440"/>
    <lineage>
        <taxon>Bacteria</taxon>
        <taxon>Pseudomonadati</taxon>
        <taxon>Pseudomonadota</taxon>
        <taxon>Gammaproteobacteria</taxon>
        <taxon>Oceanospirillales</taxon>
        <taxon>Oceanospirillaceae</taxon>
        <taxon>Thalassolituus</taxon>
    </lineage>
</organism>
<evidence type="ECO:0000313" key="4">
    <source>
        <dbReference type="Proteomes" id="UP001147830"/>
    </source>
</evidence>
<evidence type="ECO:0000259" key="1">
    <source>
        <dbReference type="Pfam" id="PF08279"/>
    </source>
</evidence>
<dbReference type="AlphaFoldDB" id="A0A9X2WH41"/>
<dbReference type="EMBL" id="JAOANI010000019">
    <property type="protein sequence ID" value="MCT7359652.1"/>
    <property type="molecule type" value="Genomic_DNA"/>
</dbReference>
<dbReference type="InterPro" id="IPR051534">
    <property type="entry name" value="CBASS_pafABC_assoc_protein"/>
</dbReference>
<dbReference type="InterPro" id="IPR013196">
    <property type="entry name" value="HTH_11"/>
</dbReference>
<evidence type="ECO:0000259" key="2">
    <source>
        <dbReference type="Pfam" id="PF13280"/>
    </source>
</evidence>
<proteinExistence type="predicted"/>
<gene>
    <name evidence="3" type="ORF">NYR02_11565</name>
</gene>
<dbReference type="InterPro" id="IPR036390">
    <property type="entry name" value="WH_DNA-bd_sf"/>
</dbReference>
<dbReference type="InterPro" id="IPR036388">
    <property type="entry name" value="WH-like_DNA-bd_sf"/>
</dbReference>
<dbReference type="PANTHER" id="PTHR34580">
    <property type="match status" value="1"/>
</dbReference>
<dbReference type="PROSITE" id="PS52050">
    <property type="entry name" value="WYL"/>
    <property type="match status" value="1"/>
</dbReference>
<dbReference type="Gene3D" id="1.10.10.10">
    <property type="entry name" value="Winged helix-like DNA-binding domain superfamily/Winged helix DNA-binding domain"/>
    <property type="match status" value="1"/>
</dbReference>
<dbReference type="InterPro" id="IPR026881">
    <property type="entry name" value="WYL_dom"/>
</dbReference>
<name>A0A9X2WH41_9GAMM</name>
<reference evidence="3" key="1">
    <citation type="journal article" date="2022" name="Front. Microbiol.">
        <title>Genome-based taxonomic rearrangement of Oceanobacter-related bacteria including the description of Thalassolituus hydrocarbonoclasticus sp. nov. and Thalassolituus pacificus sp. nov. and emended description of the genus Thalassolituus.</title>
        <authorList>
            <person name="Dong C."/>
            <person name="Wei L."/>
            <person name="Wang J."/>
            <person name="Lai Q."/>
            <person name="Huang Z."/>
            <person name="Shao Z."/>
        </authorList>
    </citation>
    <scope>NUCLEOTIDE SEQUENCE</scope>
    <source>
        <strain evidence="3">59MF3M-4</strain>
    </source>
</reference>
<dbReference type="RefSeq" id="WP_260976515.1">
    <property type="nucleotide sequence ID" value="NZ_JAOANI010000019.1"/>
</dbReference>